<name>A0AAV9S7H1_9TELE</name>
<feature type="region of interest" description="Disordered" evidence="1">
    <location>
        <begin position="27"/>
        <end position="63"/>
    </location>
</feature>
<comment type="caution">
    <text evidence="2">The sequence shown here is derived from an EMBL/GenBank/DDBJ whole genome shotgun (WGS) entry which is preliminary data.</text>
</comment>
<evidence type="ECO:0000313" key="2">
    <source>
        <dbReference type="EMBL" id="KAK5617236.1"/>
    </source>
</evidence>
<reference evidence="2 3" key="1">
    <citation type="submission" date="2021-06" db="EMBL/GenBank/DDBJ databases">
        <authorList>
            <person name="Palmer J.M."/>
        </authorList>
    </citation>
    <scope>NUCLEOTIDE SEQUENCE [LARGE SCALE GENOMIC DNA]</scope>
    <source>
        <strain evidence="2 3">MEX-2019</strain>
        <tissue evidence="2">Muscle</tissue>
    </source>
</reference>
<dbReference type="Proteomes" id="UP001311232">
    <property type="component" value="Unassembled WGS sequence"/>
</dbReference>
<organism evidence="2 3">
    <name type="scientific">Crenichthys baileyi</name>
    <name type="common">White River springfish</name>
    <dbReference type="NCBI Taxonomy" id="28760"/>
    <lineage>
        <taxon>Eukaryota</taxon>
        <taxon>Metazoa</taxon>
        <taxon>Chordata</taxon>
        <taxon>Craniata</taxon>
        <taxon>Vertebrata</taxon>
        <taxon>Euteleostomi</taxon>
        <taxon>Actinopterygii</taxon>
        <taxon>Neopterygii</taxon>
        <taxon>Teleostei</taxon>
        <taxon>Neoteleostei</taxon>
        <taxon>Acanthomorphata</taxon>
        <taxon>Ovalentaria</taxon>
        <taxon>Atherinomorphae</taxon>
        <taxon>Cyprinodontiformes</taxon>
        <taxon>Goodeidae</taxon>
        <taxon>Crenichthys</taxon>
    </lineage>
</organism>
<dbReference type="EMBL" id="JAHHUM010000767">
    <property type="protein sequence ID" value="KAK5617236.1"/>
    <property type="molecule type" value="Genomic_DNA"/>
</dbReference>
<gene>
    <name evidence="2" type="ORF">CRENBAI_009756</name>
</gene>
<keyword evidence="3" id="KW-1185">Reference proteome</keyword>
<evidence type="ECO:0000313" key="3">
    <source>
        <dbReference type="Proteomes" id="UP001311232"/>
    </source>
</evidence>
<dbReference type="AlphaFoldDB" id="A0AAV9S7H1"/>
<sequence>MRPFPPTGVVGPHGGWPFGSLVRGLARLGPARSNPATRRSPASPDPRPRSRVGPRLRRTGRRH</sequence>
<proteinExistence type="predicted"/>
<protein>
    <submittedName>
        <fullName evidence="2">Uncharacterized protein</fullName>
    </submittedName>
</protein>
<feature type="non-terminal residue" evidence="2">
    <location>
        <position position="63"/>
    </location>
</feature>
<feature type="compositionally biased region" description="Basic residues" evidence="1">
    <location>
        <begin position="49"/>
        <end position="63"/>
    </location>
</feature>
<accession>A0AAV9S7H1</accession>
<evidence type="ECO:0000256" key="1">
    <source>
        <dbReference type="SAM" id="MobiDB-lite"/>
    </source>
</evidence>